<name>J7IV18_DESMD</name>
<proteinExistence type="predicted"/>
<evidence type="ECO:0000256" key="1">
    <source>
        <dbReference type="SAM" id="MobiDB-lite"/>
    </source>
</evidence>
<dbReference type="OrthoDB" id="3881096at2"/>
<sequence>MLKVSKPITKNNSNLNLPTINVVQMIEDYQGTQPATTNYEWNKNTLTKVIEPNKDTGAASGSTHTGAYDGNANLTQAASPNNLGVSNTYDAKSNPTKVETNGTTYDNLYDAKSNLRSSTNNLGLTDYNTYDKYGNTLTSISPTRATHNRIPNSNFEIVQSGLPVSWNNRDVGQYSVPRKRSLARVQEKSIYLLRTEAGILRNRCL</sequence>
<dbReference type="RefSeq" id="WP_014902908.1">
    <property type="nucleotide sequence ID" value="NC_018515.1"/>
</dbReference>
<feature type="region of interest" description="Disordered" evidence="1">
    <location>
        <begin position="53"/>
        <end position="103"/>
    </location>
</feature>
<dbReference type="EMBL" id="CP003629">
    <property type="protein sequence ID" value="AFQ43994.1"/>
    <property type="molecule type" value="Genomic_DNA"/>
</dbReference>
<gene>
    <name evidence="2" type="ordered locus">Desmer_2053</name>
</gene>
<dbReference type="Proteomes" id="UP000005262">
    <property type="component" value="Chromosome"/>
</dbReference>
<dbReference type="KEGG" id="dmi:Desmer_2053"/>
<evidence type="ECO:0000313" key="3">
    <source>
        <dbReference type="Proteomes" id="UP000005262"/>
    </source>
</evidence>
<dbReference type="AlphaFoldDB" id="J7IV18"/>
<protein>
    <recommendedName>
        <fullName evidence="4">RHS repeat protein</fullName>
    </recommendedName>
</protein>
<dbReference type="Gene3D" id="2.180.10.10">
    <property type="entry name" value="RHS repeat-associated core"/>
    <property type="match status" value="1"/>
</dbReference>
<accession>J7IV18</accession>
<keyword evidence="3" id="KW-1185">Reference proteome</keyword>
<reference evidence="3" key="2">
    <citation type="submission" date="2012-08" db="EMBL/GenBank/DDBJ databases">
        <title>Finished genome of Desulfosporosinus meridiei DSM 13257.</title>
        <authorList>
            <person name="Huntemann M."/>
            <person name="Wei C.-L."/>
            <person name="Han J."/>
            <person name="Detter J.C."/>
            <person name="Han C."/>
            <person name="Davenport K."/>
            <person name="Daligault H."/>
            <person name="Erkkila T."/>
            <person name="Gu W."/>
            <person name="Munk A.C.C."/>
            <person name="Teshima H."/>
            <person name="Xu Y."/>
            <person name="Chain P."/>
            <person name="Tapia R."/>
            <person name="Chen A."/>
            <person name="Krypides N."/>
            <person name="Mavromatis K."/>
            <person name="Markowitz V."/>
            <person name="Szeto E."/>
            <person name="Ivanova N."/>
            <person name="Mikhailova N."/>
            <person name="Ovchinnikova G."/>
            <person name="Pagani I."/>
            <person name="Pati A."/>
            <person name="Goodwin L."/>
            <person name="Peters L."/>
            <person name="Pitluck S."/>
            <person name="Woyke T."/>
            <person name="Pester M."/>
            <person name="Spring S."/>
            <person name="Ollivier B."/>
            <person name="Rattei T."/>
            <person name="Klenk H.-P."/>
            <person name="Wagner M."/>
            <person name="Loy A."/>
        </authorList>
    </citation>
    <scope>NUCLEOTIDE SEQUENCE [LARGE SCALE GENOMIC DNA]</scope>
    <source>
        <strain evidence="3">ATCC BAA-275 / DSM 13257 / NCIMB 13706 / S10</strain>
    </source>
</reference>
<dbReference type="HOGENOM" id="CLU_1335737_0_0_9"/>
<reference evidence="2 3" key="1">
    <citation type="journal article" date="2012" name="J. Bacteriol.">
        <title>Complete genome sequences of Desulfosporosinus orientis DSM765T, Desulfosporosinus youngiae DSM17734T, Desulfosporosinus meridiei DSM13257T, and Desulfosporosinus acidiphilus DSM22704T.</title>
        <authorList>
            <person name="Pester M."/>
            <person name="Brambilla E."/>
            <person name="Alazard D."/>
            <person name="Rattei T."/>
            <person name="Weinmaier T."/>
            <person name="Han J."/>
            <person name="Lucas S."/>
            <person name="Lapidus A."/>
            <person name="Cheng J.F."/>
            <person name="Goodwin L."/>
            <person name="Pitluck S."/>
            <person name="Peters L."/>
            <person name="Ovchinnikova G."/>
            <person name="Teshima H."/>
            <person name="Detter J.C."/>
            <person name="Han C.S."/>
            <person name="Tapia R."/>
            <person name="Land M.L."/>
            <person name="Hauser L."/>
            <person name="Kyrpides N.C."/>
            <person name="Ivanova N.N."/>
            <person name="Pagani I."/>
            <person name="Huntmann M."/>
            <person name="Wei C.L."/>
            <person name="Davenport K.W."/>
            <person name="Daligault H."/>
            <person name="Chain P.S."/>
            <person name="Chen A."/>
            <person name="Mavromatis K."/>
            <person name="Markowitz V."/>
            <person name="Szeto E."/>
            <person name="Mikhailova N."/>
            <person name="Pati A."/>
            <person name="Wagner M."/>
            <person name="Woyke T."/>
            <person name="Ollivier B."/>
            <person name="Klenk H.P."/>
            <person name="Spring S."/>
            <person name="Loy A."/>
        </authorList>
    </citation>
    <scope>NUCLEOTIDE SEQUENCE [LARGE SCALE GENOMIC DNA]</scope>
    <source>
        <strain evidence="3">ATCC BAA-275 / DSM 13257 / NCIMB 13706 / S10</strain>
    </source>
</reference>
<evidence type="ECO:0000313" key="2">
    <source>
        <dbReference type="EMBL" id="AFQ43994.1"/>
    </source>
</evidence>
<evidence type="ECO:0008006" key="4">
    <source>
        <dbReference type="Google" id="ProtNLM"/>
    </source>
</evidence>
<organism evidence="2 3">
    <name type="scientific">Desulfosporosinus meridiei (strain ATCC BAA-275 / DSM 13257 / KCTC 12902 / NCIMB 13706 / S10)</name>
    <dbReference type="NCBI Taxonomy" id="768704"/>
    <lineage>
        <taxon>Bacteria</taxon>
        <taxon>Bacillati</taxon>
        <taxon>Bacillota</taxon>
        <taxon>Clostridia</taxon>
        <taxon>Eubacteriales</taxon>
        <taxon>Desulfitobacteriaceae</taxon>
        <taxon>Desulfosporosinus</taxon>
    </lineage>
</organism>
<dbReference type="STRING" id="768704.Desmer_2053"/>
<dbReference type="eggNOG" id="COG3209">
    <property type="taxonomic scope" value="Bacteria"/>
</dbReference>
<feature type="compositionally biased region" description="Polar residues" evidence="1">
    <location>
        <begin position="72"/>
        <end position="103"/>
    </location>
</feature>